<protein>
    <submittedName>
        <fullName evidence="1">Uncharacterized protein</fullName>
    </submittedName>
</protein>
<dbReference type="AlphaFoldDB" id="A0A8T0IX13"/>
<reference evidence="1" key="1">
    <citation type="submission" date="2020-06" db="EMBL/GenBank/DDBJ databases">
        <title>WGS assembly of Ceratodon purpureus strain R40.</title>
        <authorList>
            <person name="Carey S.B."/>
            <person name="Jenkins J."/>
            <person name="Shu S."/>
            <person name="Lovell J.T."/>
            <person name="Sreedasyam A."/>
            <person name="Maumus F."/>
            <person name="Tiley G.P."/>
            <person name="Fernandez-Pozo N."/>
            <person name="Barry K."/>
            <person name="Chen C."/>
            <person name="Wang M."/>
            <person name="Lipzen A."/>
            <person name="Daum C."/>
            <person name="Saski C.A."/>
            <person name="Payton A.C."/>
            <person name="Mcbreen J.C."/>
            <person name="Conrad R.E."/>
            <person name="Kollar L.M."/>
            <person name="Olsson S."/>
            <person name="Huttunen S."/>
            <person name="Landis J.B."/>
            <person name="Wickett N.J."/>
            <person name="Johnson M.G."/>
            <person name="Rensing S.A."/>
            <person name="Grimwood J."/>
            <person name="Schmutz J."/>
            <person name="Mcdaniel S.F."/>
        </authorList>
    </citation>
    <scope>NUCLEOTIDE SEQUENCE</scope>
    <source>
        <strain evidence="1">R40</strain>
    </source>
</reference>
<dbReference type="Proteomes" id="UP000822688">
    <property type="component" value="Chromosome 2"/>
</dbReference>
<organism evidence="1 2">
    <name type="scientific">Ceratodon purpureus</name>
    <name type="common">Fire moss</name>
    <name type="synonym">Dicranum purpureum</name>
    <dbReference type="NCBI Taxonomy" id="3225"/>
    <lineage>
        <taxon>Eukaryota</taxon>
        <taxon>Viridiplantae</taxon>
        <taxon>Streptophyta</taxon>
        <taxon>Embryophyta</taxon>
        <taxon>Bryophyta</taxon>
        <taxon>Bryophytina</taxon>
        <taxon>Bryopsida</taxon>
        <taxon>Dicranidae</taxon>
        <taxon>Pseudoditrichales</taxon>
        <taxon>Ditrichaceae</taxon>
        <taxon>Ceratodon</taxon>
    </lineage>
</organism>
<proteinExistence type="predicted"/>
<sequence length="214" mass="24469">MAMLAVCGSTGIRPPLCCVEGGFASTRFRARGLPLQRARLGEHRWRVACAGVDYASEWRRECGELRLQIHELQGALADEWMQDEISLMQLEKLVSSLLRMYARAPDQASEARDSERAVMNSAVVRKENEPRNQLDLVSKEDEVEVIGKPEPEGVDELYKNEMIVSELRSEEIRSKQEGLSTLRRLNKLNVHEYVHNSLRESYLRSWLKSRGIAE</sequence>
<comment type="caution">
    <text evidence="1">The sequence shown here is derived from an EMBL/GenBank/DDBJ whole genome shotgun (WGS) entry which is preliminary data.</text>
</comment>
<keyword evidence="2" id="KW-1185">Reference proteome</keyword>
<dbReference type="EMBL" id="CM026422">
    <property type="protein sequence ID" value="KAG0587642.1"/>
    <property type="molecule type" value="Genomic_DNA"/>
</dbReference>
<evidence type="ECO:0000313" key="1">
    <source>
        <dbReference type="EMBL" id="KAG0587642.1"/>
    </source>
</evidence>
<name>A0A8T0IX13_CERPU</name>
<gene>
    <name evidence="1" type="ORF">KC19_2G179800</name>
</gene>
<evidence type="ECO:0000313" key="2">
    <source>
        <dbReference type="Proteomes" id="UP000822688"/>
    </source>
</evidence>
<accession>A0A8T0IX13</accession>